<gene>
    <name evidence="1" type="ORF">MNBD_ALPHA11-2448</name>
</gene>
<dbReference type="GO" id="GO:0004029">
    <property type="term" value="F:aldehyde dehydrogenase (NAD+) activity"/>
    <property type="evidence" value="ECO:0007669"/>
    <property type="project" value="UniProtKB-EC"/>
</dbReference>
<accession>A0A3B0TSQ3</accession>
<reference evidence="1" key="1">
    <citation type="submission" date="2018-06" db="EMBL/GenBank/DDBJ databases">
        <authorList>
            <person name="Zhirakovskaya E."/>
        </authorList>
    </citation>
    <scope>NUCLEOTIDE SEQUENCE</scope>
</reference>
<protein>
    <submittedName>
        <fullName evidence="1">Aldehyde dehydrogenase</fullName>
        <ecNumber evidence="1">1.2.1.3</ecNumber>
    </submittedName>
</protein>
<dbReference type="EC" id="1.2.1.3" evidence="1"/>
<proteinExistence type="predicted"/>
<sequence length="67" mass="7489">HDGVDALWFVGDQAGSVMVEKASIGNLKQVWTNLGKDLNWSDSEKFDGDYFLQKATQVKNVWIPYGA</sequence>
<dbReference type="AlphaFoldDB" id="A0A3B0TSQ3"/>
<name>A0A3B0TSQ3_9ZZZZ</name>
<organism evidence="1">
    <name type="scientific">hydrothermal vent metagenome</name>
    <dbReference type="NCBI Taxonomy" id="652676"/>
    <lineage>
        <taxon>unclassified sequences</taxon>
        <taxon>metagenomes</taxon>
        <taxon>ecological metagenomes</taxon>
    </lineage>
</organism>
<feature type="non-terminal residue" evidence="1">
    <location>
        <position position="1"/>
    </location>
</feature>
<keyword evidence="1" id="KW-0560">Oxidoreductase</keyword>
<dbReference type="EMBL" id="UOEQ01000140">
    <property type="protein sequence ID" value="VAW17482.1"/>
    <property type="molecule type" value="Genomic_DNA"/>
</dbReference>
<evidence type="ECO:0000313" key="1">
    <source>
        <dbReference type="EMBL" id="VAW17482.1"/>
    </source>
</evidence>